<keyword evidence="6" id="KW-0964">Secreted</keyword>
<dbReference type="RefSeq" id="XP_062680438.1">
    <property type="nucleotide sequence ID" value="XM_062829691.1"/>
</dbReference>
<comment type="similarity">
    <text evidence="4">Belongs to the glycosyl hydrolase 3 family.</text>
</comment>
<dbReference type="InterPro" id="IPR026891">
    <property type="entry name" value="Fn3-like"/>
</dbReference>
<evidence type="ECO:0000256" key="9">
    <source>
        <dbReference type="ARBA" id="ARBA00023001"/>
    </source>
</evidence>
<dbReference type="Gene3D" id="3.40.50.1700">
    <property type="entry name" value="Glycoside hydrolase family 3 C-terminal domain"/>
    <property type="match status" value="1"/>
</dbReference>
<dbReference type="GeneID" id="87866845"/>
<evidence type="ECO:0000256" key="11">
    <source>
        <dbReference type="ARBA" id="ARBA00023277"/>
    </source>
</evidence>
<comment type="caution">
    <text evidence="19">The sequence shown here is derived from an EMBL/GenBank/DDBJ whole genome shotgun (WGS) entry which is preliminary data.</text>
</comment>
<proteinExistence type="inferred from homology"/>
<dbReference type="Pfam" id="PF00933">
    <property type="entry name" value="Glyco_hydro_3"/>
    <property type="match status" value="1"/>
</dbReference>
<accession>A0AAE0JCT3</accession>
<dbReference type="PRINTS" id="PR00133">
    <property type="entry name" value="GLHYDRLASE3"/>
</dbReference>
<dbReference type="PANTHER" id="PTHR42715">
    <property type="entry name" value="BETA-GLUCOSIDASE"/>
    <property type="match status" value="1"/>
</dbReference>
<reference evidence="19" key="1">
    <citation type="journal article" date="2023" name="Mol. Phylogenet. Evol.">
        <title>Genome-scale phylogeny and comparative genomics of the fungal order Sordariales.</title>
        <authorList>
            <person name="Hensen N."/>
            <person name="Bonometti L."/>
            <person name="Westerberg I."/>
            <person name="Brannstrom I.O."/>
            <person name="Guillou S."/>
            <person name="Cros-Aarteil S."/>
            <person name="Calhoun S."/>
            <person name="Haridas S."/>
            <person name="Kuo A."/>
            <person name="Mondo S."/>
            <person name="Pangilinan J."/>
            <person name="Riley R."/>
            <person name="LaButti K."/>
            <person name="Andreopoulos B."/>
            <person name="Lipzen A."/>
            <person name="Chen C."/>
            <person name="Yan M."/>
            <person name="Daum C."/>
            <person name="Ng V."/>
            <person name="Clum A."/>
            <person name="Steindorff A."/>
            <person name="Ohm R.A."/>
            <person name="Martin F."/>
            <person name="Silar P."/>
            <person name="Natvig D.O."/>
            <person name="Lalanne C."/>
            <person name="Gautier V."/>
            <person name="Ament-Velasquez S.L."/>
            <person name="Kruys A."/>
            <person name="Hutchinson M.I."/>
            <person name="Powell A.J."/>
            <person name="Barry K."/>
            <person name="Miller A.N."/>
            <person name="Grigoriev I.V."/>
            <person name="Debuchy R."/>
            <person name="Gladieux P."/>
            <person name="Hiltunen Thoren M."/>
            <person name="Johannesson H."/>
        </authorList>
    </citation>
    <scope>NUCLEOTIDE SEQUENCE</scope>
    <source>
        <strain evidence="19">CBS 560.94</strain>
    </source>
</reference>
<evidence type="ECO:0000259" key="18">
    <source>
        <dbReference type="SMART" id="SM01217"/>
    </source>
</evidence>
<evidence type="ECO:0000256" key="13">
    <source>
        <dbReference type="ARBA" id="ARBA00023326"/>
    </source>
</evidence>
<evidence type="ECO:0000256" key="15">
    <source>
        <dbReference type="ARBA" id="ARBA00078013"/>
    </source>
</evidence>
<keyword evidence="13" id="KW-0624">Polysaccharide degradation</keyword>
<feature type="domain" description="Fibronectin type III-like" evidence="18">
    <location>
        <begin position="760"/>
        <end position="837"/>
    </location>
</feature>
<keyword evidence="20" id="KW-1185">Reference proteome</keyword>
<dbReference type="GO" id="GO:0008422">
    <property type="term" value="F:beta-glucosidase activity"/>
    <property type="evidence" value="ECO:0007669"/>
    <property type="project" value="UniProtKB-EC"/>
</dbReference>
<sequence>MNHLSSLYEQLRPPTSLPGPGYFADQAKQVVFSMKGAVSLLCAAASLPLCSLPSTTQHHESNGQHPSELPYYGLSPPIYPTPVANGTSSSRWSSAYQHALSLTSQMTPFELQNLTRGYPGPCVGNTGAIPRLSIPPLCFYDGPTGVRGQELASAFPAGIHLAATWDSDLMYRYGRAVGAEYRGKGVNIALGPLAGPLGRVAKGGRNWEGLGSDPYLAGVGMGKIVEGVQGEGVIATAKHFLLNEQEYRRRWGQDAPGGEGHAISANVGDRTLREAYVWPFMDALKAGAGAVMCGYNRANHSYACQNSKLLNGVLKTELGFEGFVVSDWDGQMSGVASANSGLDVVMPRDGLWGEKLMEAVKNGSVAEERLNDMATRVLAAWLYAGQDDGTYPPVGVAPGGQLPDPVDVQEDHADLIREIGAAGTVLVKNVNGTLPLTKPKFLAVYGYDAIVKSTPWENPDRYGGGYDVNRGWTTFNGTLITGGGSGSSTPPYVVSPFEALSHRVRADRGMLRWDFHSANPSQQYLNADACLVFINAYASEMSDRPALSDAFSDDLVANIASWCSQTIVVVHSAGIRLVDPWISHPNVTAVLMAGLPGQESGNSLVDILYGDVNPSGRLPYTIAKRESDYGTLLNPSTGQPDGDEFFPEDNFPEGLHIDYRYFDRHPGITPRFEFGFGLSYTTFSYSDLEIYVSSNIAPGGGVEETMMPSSSFAATTRFRFPELPDPDTPIKQGGHPDLWETLLVVRCSVENTGDKYEGSEVAQLYVGIPPSDEEEEDEKETPVRQLRGFKRVGPLAPGEEGGAEFALTRRDLSVWDVEVQQWRLRRGEYKVWVGASSRDLRLSGTFEI</sequence>
<dbReference type="EMBL" id="JAUEPP010000005">
    <property type="protein sequence ID" value="KAK3342645.1"/>
    <property type="molecule type" value="Genomic_DNA"/>
</dbReference>
<evidence type="ECO:0000256" key="12">
    <source>
        <dbReference type="ARBA" id="ARBA00023295"/>
    </source>
</evidence>
<evidence type="ECO:0000313" key="20">
    <source>
        <dbReference type="Proteomes" id="UP001278500"/>
    </source>
</evidence>
<name>A0AAE0JCT3_9PEZI</name>
<dbReference type="Gene3D" id="3.20.20.300">
    <property type="entry name" value="Glycoside hydrolase, family 3, N-terminal domain"/>
    <property type="match status" value="1"/>
</dbReference>
<dbReference type="InterPro" id="IPR050288">
    <property type="entry name" value="Cellulose_deg_GH3"/>
</dbReference>
<evidence type="ECO:0000256" key="4">
    <source>
        <dbReference type="ARBA" id="ARBA00005336"/>
    </source>
</evidence>
<comment type="catalytic activity">
    <reaction evidence="1">
        <text>Hydrolysis of terminal, non-reducing beta-D-glucosyl residues with release of beta-D-glucose.</text>
        <dbReference type="EC" id="3.2.1.21"/>
    </reaction>
</comment>
<dbReference type="GO" id="GO:0005576">
    <property type="term" value="C:extracellular region"/>
    <property type="evidence" value="ECO:0007669"/>
    <property type="project" value="UniProtKB-SubCell"/>
</dbReference>
<reference evidence="19" key="2">
    <citation type="submission" date="2023-06" db="EMBL/GenBank/DDBJ databases">
        <authorList>
            <consortium name="Lawrence Berkeley National Laboratory"/>
            <person name="Haridas S."/>
            <person name="Hensen N."/>
            <person name="Bonometti L."/>
            <person name="Westerberg I."/>
            <person name="Brannstrom I.O."/>
            <person name="Guillou S."/>
            <person name="Cros-Aarteil S."/>
            <person name="Calhoun S."/>
            <person name="Kuo A."/>
            <person name="Mondo S."/>
            <person name="Pangilinan J."/>
            <person name="Riley R."/>
            <person name="Labutti K."/>
            <person name="Andreopoulos B."/>
            <person name="Lipzen A."/>
            <person name="Chen C."/>
            <person name="Yanf M."/>
            <person name="Daum C."/>
            <person name="Ng V."/>
            <person name="Clum A."/>
            <person name="Steindorff A."/>
            <person name="Ohm R."/>
            <person name="Martin F."/>
            <person name="Silar P."/>
            <person name="Natvig D."/>
            <person name="Lalanne C."/>
            <person name="Gautier V."/>
            <person name="Ament-Velasquez S.L."/>
            <person name="Kruys A."/>
            <person name="Hutchinson M.I."/>
            <person name="Powell A.J."/>
            <person name="Barry K."/>
            <person name="Miller A.N."/>
            <person name="Grigoriev I.V."/>
            <person name="Debuchy R."/>
            <person name="Gladieux P."/>
            <person name="Thoren M.H."/>
            <person name="Johannesson H."/>
        </authorList>
    </citation>
    <scope>NUCLEOTIDE SEQUENCE</scope>
    <source>
        <strain evidence="19">CBS 560.94</strain>
    </source>
</reference>
<dbReference type="InterPro" id="IPR036881">
    <property type="entry name" value="Glyco_hydro_3_C_sf"/>
</dbReference>
<dbReference type="Pfam" id="PF01915">
    <property type="entry name" value="Glyco_hydro_3_C"/>
    <property type="match status" value="1"/>
</dbReference>
<keyword evidence="11" id="KW-0119">Carbohydrate metabolism</keyword>
<dbReference type="InterPro" id="IPR013783">
    <property type="entry name" value="Ig-like_fold"/>
</dbReference>
<dbReference type="PANTHER" id="PTHR42715:SF5">
    <property type="entry name" value="BETA-GLUCOSIDASE M-RELATED"/>
    <property type="match status" value="1"/>
</dbReference>
<evidence type="ECO:0000256" key="16">
    <source>
        <dbReference type="ARBA" id="ARBA00083231"/>
    </source>
</evidence>
<evidence type="ECO:0000256" key="1">
    <source>
        <dbReference type="ARBA" id="ARBA00000448"/>
    </source>
</evidence>
<evidence type="ECO:0000256" key="8">
    <source>
        <dbReference type="ARBA" id="ARBA00022801"/>
    </source>
</evidence>
<keyword evidence="7" id="KW-0732">Signal</keyword>
<dbReference type="SUPFAM" id="SSF52279">
    <property type="entry name" value="Beta-D-glucan exohydrolase, C-terminal domain"/>
    <property type="match status" value="1"/>
</dbReference>
<keyword evidence="9" id="KW-0136">Cellulose degradation</keyword>
<dbReference type="SMART" id="SM01217">
    <property type="entry name" value="Fn3_like"/>
    <property type="match status" value="1"/>
</dbReference>
<keyword evidence="10" id="KW-0325">Glycoprotein</keyword>
<dbReference type="EC" id="3.2.1.21" evidence="5"/>
<dbReference type="FunFam" id="3.20.20.300:FF:000002">
    <property type="entry name" value="Probable beta-glucosidase"/>
    <property type="match status" value="1"/>
</dbReference>
<evidence type="ECO:0000256" key="3">
    <source>
        <dbReference type="ARBA" id="ARBA00004987"/>
    </source>
</evidence>
<dbReference type="InterPro" id="IPR002772">
    <property type="entry name" value="Glyco_hydro_3_C"/>
</dbReference>
<dbReference type="GO" id="GO:0030245">
    <property type="term" value="P:cellulose catabolic process"/>
    <property type="evidence" value="ECO:0007669"/>
    <property type="project" value="UniProtKB-KW"/>
</dbReference>
<gene>
    <name evidence="19" type="ORF">B0H65DRAFT_549840</name>
</gene>
<evidence type="ECO:0000256" key="6">
    <source>
        <dbReference type="ARBA" id="ARBA00022525"/>
    </source>
</evidence>
<protein>
    <recommendedName>
        <fullName evidence="14">Beta-glucosidase cel3A</fullName>
        <ecNumber evidence="5">3.2.1.21</ecNumber>
    </recommendedName>
    <alternativeName>
        <fullName evidence="15">Beta-D-glucoside glucohydrolase cel3A</fullName>
    </alternativeName>
    <alternativeName>
        <fullName evidence="17">Cellobiase cel3A</fullName>
    </alternativeName>
    <alternativeName>
        <fullName evidence="16">Gentiobiase cel3A</fullName>
    </alternativeName>
</protein>
<dbReference type="Gene3D" id="2.60.40.10">
    <property type="entry name" value="Immunoglobulins"/>
    <property type="match status" value="1"/>
</dbReference>
<comment type="subcellular location">
    <subcellularLocation>
        <location evidence="2">Secreted</location>
    </subcellularLocation>
</comment>
<dbReference type="SUPFAM" id="SSF51445">
    <property type="entry name" value="(Trans)glycosidases"/>
    <property type="match status" value="1"/>
</dbReference>
<evidence type="ECO:0000256" key="10">
    <source>
        <dbReference type="ARBA" id="ARBA00023180"/>
    </source>
</evidence>
<comment type="pathway">
    <text evidence="3">Glycan metabolism; cellulose degradation.</text>
</comment>
<dbReference type="AlphaFoldDB" id="A0AAE0JCT3"/>
<dbReference type="InterPro" id="IPR017853">
    <property type="entry name" value="GH"/>
</dbReference>
<keyword evidence="8 19" id="KW-0378">Hydrolase</keyword>
<evidence type="ECO:0000256" key="2">
    <source>
        <dbReference type="ARBA" id="ARBA00004613"/>
    </source>
</evidence>
<evidence type="ECO:0000313" key="19">
    <source>
        <dbReference type="EMBL" id="KAK3342645.1"/>
    </source>
</evidence>
<dbReference type="InterPro" id="IPR036962">
    <property type="entry name" value="Glyco_hydro_3_N_sf"/>
</dbReference>
<evidence type="ECO:0000256" key="14">
    <source>
        <dbReference type="ARBA" id="ARBA00070030"/>
    </source>
</evidence>
<evidence type="ECO:0000256" key="5">
    <source>
        <dbReference type="ARBA" id="ARBA00012744"/>
    </source>
</evidence>
<organism evidence="19 20">
    <name type="scientific">Neurospora tetraspora</name>
    <dbReference type="NCBI Taxonomy" id="94610"/>
    <lineage>
        <taxon>Eukaryota</taxon>
        <taxon>Fungi</taxon>
        <taxon>Dikarya</taxon>
        <taxon>Ascomycota</taxon>
        <taxon>Pezizomycotina</taxon>
        <taxon>Sordariomycetes</taxon>
        <taxon>Sordariomycetidae</taxon>
        <taxon>Sordariales</taxon>
        <taxon>Sordariaceae</taxon>
        <taxon>Neurospora</taxon>
    </lineage>
</organism>
<dbReference type="FunFam" id="2.60.40.10:FF:000757">
    <property type="entry name" value="Beta-glucosidase G"/>
    <property type="match status" value="1"/>
</dbReference>
<evidence type="ECO:0000256" key="7">
    <source>
        <dbReference type="ARBA" id="ARBA00022729"/>
    </source>
</evidence>
<keyword evidence="12" id="KW-0326">Glycosidase</keyword>
<dbReference type="InterPro" id="IPR001764">
    <property type="entry name" value="Glyco_hydro_3_N"/>
</dbReference>
<evidence type="ECO:0000256" key="17">
    <source>
        <dbReference type="ARBA" id="ARBA00083611"/>
    </source>
</evidence>
<dbReference type="Pfam" id="PF14310">
    <property type="entry name" value="Fn3-like"/>
    <property type="match status" value="1"/>
</dbReference>
<dbReference type="Proteomes" id="UP001278500">
    <property type="component" value="Unassembled WGS sequence"/>
</dbReference>